<proteinExistence type="predicted"/>
<feature type="region of interest" description="Disordered" evidence="1">
    <location>
        <begin position="90"/>
        <end position="109"/>
    </location>
</feature>
<name>A0A2N1M389_9GLOM</name>
<evidence type="ECO:0000313" key="3">
    <source>
        <dbReference type="Proteomes" id="UP000233469"/>
    </source>
</evidence>
<evidence type="ECO:0000313" key="2">
    <source>
        <dbReference type="EMBL" id="PKK56104.1"/>
    </source>
</evidence>
<sequence length="109" mass="12207">MMVLRHASLGFEMIFQYSTLGSKEPKGERRKRKGKGKNEKEKGKTKGEKGKMKGEGENERERFGGSLDNPEFNISKWPLLSAPSIEGYGGKSFISSPSLNHQMSSRPPF</sequence>
<feature type="compositionally biased region" description="Basic and acidic residues" evidence="1">
    <location>
        <begin position="36"/>
        <end position="63"/>
    </location>
</feature>
<gene>
    <name evidence="2" type="ORF">RhiirC2_800744</name>
</gene>
<dbReference type="EMBL" id="LLXL01006202">
    <property type="protein sequence ID" value="PKK56104.1"/>
    <property type="molecule type" value="Genomic_DNA"/>
</dbReference>
<protein>
    <submittedName>
        <fullName evidence="2">Uncharacterized protein</fullName>
    </submittedName>
</protein>
<reference evidence="2 3" key="2">
    <citation type="submission" date="2017-10" db="EMBL/GenBank/DDBJ databases">
        <title>Extensive intraspecific genome diversity in a model arbuscular mycorrhizal fungus.</title>
        <authorList>
            <person name="Chen E.C.H."/>
            <person name="Morin E."/>
            <person name="Baudet D."/>
            <person name="Noel J."/>
            <person name="Ndikumana S."/>
            <person name="Charron P."/>
            <person name="St-Onge C."/>
            <person name="Giorgi J."/>
            <person name="Grigoriev I.V."/>
            <person name="Roux C."/>
            <person name="Martin F.M."/>
            <person name="Corradi N."/>
        </authorList>
    </citation>
    <scope>NUCLEOTIDE SEQUENCE [LARGE SCALE GENOMIC DNA]</scope>
    <source>
        <strain evidence="2 3">C2</strain>
    </source>
</reference>
<comment type="caution">
    <text evidence="2">The sequence shown here is derived from an EMBL/GenBank/DDBJ whole genome shotgun (WGS) entry which is preliminary data.</text>
</comment>
<reference evidence="2 3" key="1">
    <citation type="submission" date="2016-04" db="EMBL/GenBank/DDBJ databases">
        <title>Genome analyses suggest a sexual origin of heterokaryosis in a supposedly ancient asexual fungus.</title>
        <authorList>
            <person name="Ropars J."/>
            <person name="Sedzielewska K."/>
            <person name="Noel J."/>
            <person name="Charron P."/>
            <person name="Farinelli L."/>
            <person name="Marton T."/>
            <person name="Kruger M."/>
            <person name="Pelin A."/>
            <person name="Brachmann A."/>
            <person name="Corradi N."/>
        </authorList>
    </citation>
    <scope>NUCLEOTIDE SEQUENCE [LARGE SCALE GENOMIC DNA]</scope>
    <source>
        <strain evidence="2 3">C2</strain>
    </source>
</reference>
<dbReference type="Proteomes" id="UP000233469">
    <property type="component" value="Unassembled WGS sequence"/>
</dbReference>
<dbReference type="AlphaFoldDB" id="A0A2N1M389"/>
<feature type="region of interest" description="Disordered" evidence="1">
    <location>
        <begin position="20"/>
        <end position="69"/>
    </location>
</feature>
<accession>A0A2N1M389</accession>
<feature type="compositionally biased region" description="Polar residues" evidence="1">
    <location>
        <begin position="93"/>
        <end position="109"/>
    </location>
</feature>
<evidence type="ECO:0000256" key="1">
    <source>
        <dbReference type="SAM" id="MobiDB-lite"/>
    </source>
</evidence>
<organism evidence="2 3">
    <name type="scientific">Rhizophagus irregularis</name>
    <dbReference type="NCBI Taxonomy" id="588596"/>
    <lineage>
        <taxon>Eukaryota</taxon>
        <taxon>Fungi</taxon>
        <taxon>Fungi incertae sedis</taxon>
        <taxon>Mucoromycota</taxon>
        <taxon>Glomeromycotina</taxon>
        <taxon>Glomeromycetes</taxon>
        <taxon>Glomerales</taxon>
        <taxon>Glomeraceae</taxon>
        <taxon>Rhizophagus</taxon>
    </lineage>
</organism>